<name>A0A6A6R513_9PEZI</name>
<protein>
    <recommendedName>
        <fullName evidence="2">SRR1-like domain-containing protein</fullName>
    </recommendedName>
</protein>
<dbReference type="EMBL" id="MU004184">
    <property type="protein sequence ID" value="KAF2499566.1"/>
    <property type="molecule type" value="Genomic_DNA"/>
</dbReference>
<proteinExistence type="predicted"/>
<feature type="domain" description="SRR1-like" evidence="2">
    <location>
        <begin position="157"/>
        <end position="285"/>
    </location>
</feature>
<feature type="compositionally biased region" description="Basic and acidic residues" evidence="1">
    <location>
        <begin position="55"/>
        <end position="73"/>
    </location>
</feature>
<dbReference type="PANTHER" id="PTHR42080:SF3">
    <property type="entry name" value="SRR1-LIKE DOMAIN-CONTAINING PROTEIN"/>
    <property type="match status" value="1"/>
</dbReference>
<dbReference type="OrthoDB" id="5230585at2759"/>
<evidence type="ECO:0000259" key="2">
    <source>
        <dbReference type="Pfam" id="PF07985"/>
    </source>
</evidence>
<evidence type="ECO:0000313" key="4">
    <source>
        <dbReference type="Proteomes" id="UP000799750"/>
    </source>
</evidence>
<sequence>MGESTVSSSSSAKANLERLENGPPIFSRALLEYVDRVWRSGEEGKLVINDIYGNPHEDETDPHWKPNDQEREGYGPYTSSISYKSYQALADDSRRWSSGDGATVDPEDEIDWPPKVPISIVCCSFFHGTGSFEEVHTAYQESSVQWLKSDACATLKEKLTAALRGTVPIDRIVCFALGNLQRDNDDASHTQHACIQTLREMLPKGDSGEAVPVWAQDPGYTDIDKRILTALDIVVVNDPQGFLAITPNTLVVSLSPDVPVRQIIADVQWPAALICDTVHADDTDFEKRSFIEFGGSKVPVSPYMTDPCSKRVQAMVEGCTSFAFPKSPHFGGTTVYLRKLES</sequence>
<dbReference type="AlphaFoldDB" id="A0A6A6R513"/>
<organism evidence="3 4">
    <name type="scientific">Lophium mytilinum</name>
    <dbReference type="NCBI Taxonomy" id="390894"/>
    <lineage>
        <taxon>Eukaryota</taxon>
        <taxon>Fungi</taxon>
        <taxon>Dikarya</taxon>
        <taxon>Ascomycota</taxon>
        <taxon>Pezizomycotina</taxon>
        <taxon>Dothideomycetes</taxon>
        <taxon>Pleosporomycetidae</taxon>
        <taxon>Mytilinidiales</taxon>
        <taxon>Mytilinidiaceae</taxon>
        <taxon>Lophium</taxon>
    </lineage>
</organism>
<reference evidence="3" key="1">
    <citation type="journal article" date="2020" name="Stud. Mycol.">
        <title>101 Dothideomycetes genomes: a test case for predicting lifestyles and emergence of pathogens.</title>
        <authorList>
            <person name="Haridas S."/>
            <person name="Albert R."/>
            <person name="Binder M."/>
            <person name="Bloem J."/>
            <person name="Labutti K."/>
            <person name="Salamov A."/>
            <person name="Andreopoulos B."/>
            <person name="Baker S."/>
            <person name="Barry K."/>
            <person name="Bills G."/>
            <person name="Bluhm B."/>
            <person name="Cannon C."/>
            <person name="Castanera R."/>
            <person name="Culley D."/>
            <person name="Daum C."/>
            <person name="Ezra D."/>
            <person name="Gonzalez J."/>
            <person name="Henrissat B."/>
            <person name="Kuo A."/>
            <person name="Liang C."/>
            <person name="Lipzen A."/>
            <person name="Lutzoni F."/>
            <person name="Magnuson J."/>
            <person name="Mondo S."/>
            <person name="Nolan M."/>
            <person name="Ohm R."/>
            <person name="Pangilinan J."/>
            <person name="Park H.-J."/>
            <person name="Ramirez L."/>
            <person name="Alfaro M."/>
            <person name="Sun H."/>
            <person name="Tritt A."/>
            <person name="Yoshinaga Y."/>
            <person name="Zwiers L.-H."/>
            <person name="Turgeon B."/>
            <person name="Goodwin S."/>
            <person name="Spatafora J."/>
            <person name="Crous P."/>
            <person name="Grigoriev I."/>
        </authorList>
    </citation>
    <scope>NUCLEOTIDE SEQUENCE</scope>
    <source>
        <strain evidence="3">CBS 269.34</strain>
    </source>
</reference>
<evidence type="ECO:0000256" key="1">
    <source>
        <dbReference type="SAM" id="MobiDB-lite"/>
    </source>
</evidence>
<keyword evidence="4" id="KW-1185">Reference proteome</keyword>
<feature type="region of interest" description="Disordered" evidence="1">
    <location>
        <begin position="51"/>
        <end position="76"/>
    </location>
</feature>
<evidence type="ECO:0000313" key="3">
    <source>
        <dbReference type="EMBL" id="KAF2499566.1"/>
    </source>
</evidence>
<dbReference type="PANTHER" id="PTHR42080">
    <property type="entry name" value="SRR1 DOMAIN-CONTAINING PROTEIN"/>
    <property type="match status" value="1"/>
</dbReference>
<dbReference type="Proteomes" id="UP000799750">
    <property type="component" value="Unassembled WGS sequence"/>
</dbReference>
<gene>
    <name evidence="3" type="ORF">BU16DRAFT_524039</name>
</gene>
<dbReference type="InterPro" id="IPR012942">
    <property type="entry name" value="SRR1-like"/>
</dbReference>
<accession>A0A6A6R513</accession>
<dbReference type="Pfam" id="PF07985">
    <property type="entry name" value="SRR1"/>
    <property type="match status" value="1"/>
</dbReference>